<proteinExistence type="predicted"/>
<dbReference type="PROSITE" id="PS51823">
    <property type="entry name" value="CLU"/>
    <property type="match status" value="1"/>
</dbReference>
<keyword evidence="4" id="KW-1185">Reference proteome</keyword>
<evidence type="ECO:0000313" key="4">
    <source>
        <dbReference type="Proteomes" id="UP000002195"/>
    </source>
</evidence>
<dbReference type="FunFam" id="3.80.10.10:FF:002236">
    <property type="entry name" value="Uncharacterized protein"/>
    <property type="match status" value="1"/>
</dbReference>
<dbReference type="InterPro" id="IPR006553">
    <property type="entry name" value="Leu-rich_rpt_Cys-con_subtyp"/>
</dbReference>
<dbReference type="PANTHER" id="PTHR12601">
    <property type="entry name" value="EUKARYOTIC TRANSLATION INITIATION FACTOR 3 SUBUNIT EIF-3"/>
    <property type="match status" value="1"/>
</dbReference>
<dbReference type="eggNOG" id="KOG1839">
    <property type="taxonomic scope" value="Eukaryota"/>
</dbReference>
<dbReference type="InterPro" id="IPR025697">
    <property type="entry name" value="CLU_dom"/>
</dbReference>
<dbReference type="SMR" id="Q54KJ2"/>
<evidence type="ECO:0000313" key="3">
    <source>
        <dbReference type="EMBL" id="EAL63725.1"/>
    </source>
</evidence>
<feature type="region of interest" description="Disordered" evidence="1">
    <location>
        <begin position="168"/>
        <end position="256"/>
    </location>
</feature>
<accession>Q54KJ2</accession>
<name>Q54KJ2_DICDI</name>
<feature type="compositionally biased region" description="Polar residues" evidence="1">
    <location>
        <begin position="185"/>
        <end position="208"/>
    </location>
</feature>
<dbReference type="Gene3D" id="3.80.10.10">
    <property type="entry name" value="Ribonuclease Inhibitor"/>
    <property type="match status" value="2"/>
</dbReference>
<dbReference type="KEGG" id="ddi:DDB_G0287315"/>
<dbReference type="PaxDb" id="44689-DDB0187414"/>
<dbReference type="GO" id="GO:0048312">
    <property type="term" value="P:intracellular distribution of mitochondria"/>
    <property type="evidence" value="ECO:0000318"/>
    <property type="project" value="GO_Central"/>
</dbReference>
<protein>
    <recommendedName>
        <fullName evidence="2">Clu domain-containing protein</fullName>
    </recommendedName>
</protein>
<dbReference type="PANTHER" id="PTHR12601:SF8">
    <property type="entry name" value="CLU DOMAIN-CONTAINING PROTEIN"/>
    <property type="match status" value="1"/>
</dbReference>
<dbReference type="FunFam" id="3.80.10.10:FF:002226">
    <property type="entry name" value="Uncharacterized protein"/>
    <property type="match status" value="1"/>
</dbReference>
<feature type="domain" description="Clu" evidence="2">
    <location>
        <begin position="305"/>
        <end position="554"/>
    </location>
</feature>
<feature type="compositionally biased region" description="Low complexity" evidence="1">
    <location>
        <begin position="632"/>
        <end position="647"/>
    </location>
</feature>
<dbReference type="AlphaFoldDB" id="Q54KJ2"/>
<dbReference type="Pfam" id="PF13236">
    <property type="entry name" value="CLU"/>
    <property type="match status" value="1"/>
</dbReference>
<feature type="region of interest" description="Disordered" evidence="1">
    <location>
        <begin position="272"/>
        <end position="293"/>
    </location>
</feature>
<dbReference type="Proteomes" id="UP000002195">
    <property type="component" value="Unassembled WGS sequence"/>
</dbReference>
<dbReference type="InterPro" id="IPR027523">
    <property type="entry name" value="CLU_prot"/>
</dbReference>
<gene>
    <name evidence="3" type="ORF">DDB_G0287315</name>
</gene>
<dbReference type="GO" id="GO:0005737">
    <property type="term" value="C:cytoplasm"/>
    <property type="evidence" value="ECO:0000318"/>
    <property type="project" value="GO_Central"/>
</dbReference>
<sequence length="1558" mass="177118">MEPKKEKSFNDVMSYWAVKDTKEKDLNISKSGNKLPNISPLQQQIINKENNNNNKNNNENLPDENQIEQKEIEHQVEQIEKEIKENLEIKEELVGEENIQEEKQSIKPQSPEIKRESLNFYSSTDILEKEREIHEAAETVIETATTPSRTPATNYDIFTYKAQEDEKLVVGSEQPPQNEEEMICSNHSFYRATNSDSSSTGYSGVYSAQQEQQKQQQHRQPQQKQSTQTDSYGSPMYSSDSYKSNVDSSSTGGSSSYNPYGIAHYSGSDNGNGFYSSESGESSTSGGSNYLPGEEEDEEFFVSTNDNIHRVNVLPVEATSGCSWTNSGEENNWNSTFQHFMDLPCSEEKYKNLSNIANDFVYCADSFGKIIISELHLPIDQKTIKPLDLGGVAGGYKYKCQDIIFKFVVDTELIPGLWMYGEHKRSDERAQKSAGHEIKGLNHFMELSTLIRFPLMAIIDYRGYRLLAISSLPINKGTIVYGSCDGGKTVHKSDPAVNEEMERMAKLMNLRGHVVGANKVFIYGPGDIEIHAGLDGRKYMLDFARVFPPEFPKILSTNKRIGREIFYSMVRPELLSKSDLPISSDAFSGWQTDNADIVKELNDDTKRLSERLHYEIIPDCIKIIESSKQNKKGNNNHNNNNNNNSNKDLTSLIGTSSNSAFSSNSTRTVISHSGSGEFSTYSPSVLTSDELEEVSLNFVNVGGKIKKTEKDFSEKSLEVLKMIDFLHSRGVNLRYLGIISKSVSDREIKNLLLTEVVARVWKKIIRSRIREKMDSSKRPSEGPYKHIMSDVFEVILTTNKAKHREFWTETSKGTFKYVAQRVFPKCLSKTDRQSSVDIRSIIDTRFLAYRIIQMMNIRINNTAFGQFLSNPKYVISYKDIEEVGSVVKHPNIIDFSAGSFLFYESQRIINETDHSEGTTPVEINRWIENSQIKLRAAARSMPLSFKVLYRSSMTNILLANISTNFKESIEICKTTLDSIRRTRSKHKGIPVLLALEGIIRLKLGNYYLFCSHSYPDFKREIDQAREKLEEALSVDPNAMNDFIAQSIPLERLTFKTEVRDKALSFSERRRNNELFSMVLMMNDSSEQSILRTILPNYFKRIIQIKDFSIPIALSRILGSNEINLLTSQLPNLHCFNVNNITFTPEIGKNILVMKDLKNLKLEKTFFSNSKSTSTEITSLNHFIKLLLTESKALVSLQLNSRAIDDDVFEGNYHLFSNLLKLTLVDTYITDKTLIGLAPYLGKLVSLSLTASRDYKDEGLISVLESAQKLKSLCVSYNSNITDKSAQVISKYSSELTELYLSRSKISAAMIAEIVSKTPKIRILDLSSSFADVSMVYSLNHHGSKHLEQLYLSNTEKIGDDYLDLLLNLSSTSTLKTIHMAETDASDELVWKLFSKMENIQELKLPAHFHLPSFMEWFDENTNVNSDDMMMINSVSDQPLYNLKTLDLTMAVVSLQSIQQIFQLCPQLENFTFSAVTFVNDQSIVIDWCADELLLFSFFGLFSNLREINLSNSNIEPRNIRTLICKCPSLRIIHLWNCKNISSQQIYDLSVQYPYIHFD</sequence>
<dbReference type="RefSeq" id="XP_637231.1">
    <property type="nucleotide sequence ID" value="XM_632139.1"/>
</dbReference>
<dbReference type="dictyBase" id="DDB_G0287315"/>
<dbReference type="InterPro" id="IPR033646">
    <property type="entry name" value="CLU-central"/>
</dbReference>
<dbReference type="SUPFAM" id="SSF52047">
    <property type="entry name" value="RNI-like"/>
    <property type="match status" value="2"/>
</dbReference>
<feature type="region of interest" description="Disordered" evidence="1">
    <location>
        <begin position="629"/>
        <end position="650"/>
    </location>
</feature>
<dbReference type="VEuPathDB" id="AmoebaDB:DDB_G0287315"/>
<evidence type="ECO:0000259" key="2">
    <source>
        <dbReference type="PROSITE" id="PS51823"/>
    </source>
</evidence>
<feature type="compositionally biased region" description="Low complexity" evidence="1">
    <location>
        <begin position="276"/>
        <end position="288"/>
    </location>
</feature>
<dbReference type="InParanoid" id="Q54KJ2"/>
<dbReference type="GO" id="GO:0003729">
    <property type="term" value="F:mRNA binding"/>
    <property type="evidence" value="ECO:0000318"/>
    <property type="project" value="GO_Central"/>
</dbReference>
<dbReference type="FunCoup" id="Q54KJ2">
    <property type="interactions" value="620"/>
</dbReference>
<feature type="compositionally biased region" description="Low complexity" evidence="1">
    <location>
        <begin position="209"/>
        <end position="228"/>
    </location>
</feature>
<feature type="compositionally biased region" description="Low complexity" evidence="1">
    <location>
        <begin position="47"/>
        <end position="60"/>
    </location>
</feature>
<dbReference type="InterPro" id="IPR032675">
    <property type="entry name" value="LRR_dom_sf"/>
</dbReference>
<dbReference type="EMBL" id="AAFI02000100">
    <property type="protein sequence ID" value="EAL63725.1"/>
    <property type="molecule type" value="Genomic_DNA"/>
</dbReference>
<evidence type="ECO:0000256" key="1">
    <source>
        <dbReference type="SAM" id="MobiDB-lite"/>
    </source>
</evidence>
<organism evidence="3 4">
    <name type="scientific">Dictyostelium discoideum</name>
    <name type="common">Social amoeba</name>
    <dbReference type="NCBI Taxonomy" id="44689"/>
    <lineage>
        <taxon>Eukaryota</taxon>
        <taxon>Amoebozoa</taxon>
        <taxon>Evosea</taxon>
        <taxon>Eumycetozoa</taxon>
        <taxon>Dictyostelia</taxon>
        <taxon>Dictyosteliales</taxon>
        <taxon>Dictyosteliaceae</taxon>
        <taxon>Dictyostelium</taxon>
    </lineage>
</organism>
<feature type="region of interest" description="Disordered" evidence="1">
    <location>
        <begin position="27"/>
        <end position="68"/>
    </location>
</feature>
<comment type="caution">
    <text evidence="3">The sequence shown here is derived from an EMBL/GenBank/DDBJ whole genome shotgun (WGS) entry which is preliminary data.</text>
</comment>
<dbReference type="OMA" id="RWIENSQ"/>
<feature type="compositionally biased region" description="Polar residues" evidence="1">
    <location>
        <begin position="28"/>
        <end position="46"/>
    </location>
</feature>
<reference evidence="3 4" key="1">
    <citation type="journal article" date="2005" name="Nature">
        <title>The genome of the social amoeba Dictyostelium discoideum.</title>
        <authorList>
            <consortium name="The Dictyostelium discoideum Sequencing Consortium"/>
            <person name="Eichinger L."/>
            <person name="Pachebat J.A."/>
            <person name="Glockner G."/>
            <person name="Rajandream M.A."/>
            <person name="Sucgang R."/>
            <person name="Berriman M."/>
            <person name="Song J."/>
            <person name="Olsen R."/>
            <person name="Szafranski K."/>
            <person name="Xu Q."/>
            <person name="Tunggal B."/>
            <person name="Kummerfeld S."/>
            <person name="Madera M."/>
            <person name="Konfortov B.A."/>
            <person name="Rivero F."/>
            <person name="Bankier A.T."/>
            <person name="Lehmann R."/>
            <person name="Hamlin N."/>
            <person name="Davies R."/>
            <person name="Gaudet P."/>
            <person name="Fey P."/>
            <person name="Pilcher K."/>
            <person name="Chen G."/>
            <person name="Saunders D."/>
            <person name="Sodergren E."/>
            <person name="Davis P."/>
            <person name="Kerhornou A."/>
            <person name="Nie X."/>
            <person name="Hall N."/>
            <person name="Anjard C."/>
            <person name="Hemphill L."/>
            <person name="Bason N."/>
            <person name="Farbrother P."/>
            <person name="Desany B."/>
            <person name="Just E."/>
            <person name="Morio T."/>
            <person name="Rost R."/>
            <person name="Churcher C."/>
            <person name="Cooper J."/>
            <person name="Haydock S."/>
            <person name="van Driessche N."/>
            <person name="Cronin A."/>
            <person name="Goodhead I."/>
            <person name="Muzny D."/>
            <person name="Mourier T."/>
            <person name="Pain A."/>
            <person name="Lu M."/>
            <person name="Harper D."/>
            <person name="Lindsay R."/>
            <person name="Hauser H."/>
            <person name="James K."/>
            <person name="Quiles M."/>
            <person name="Madan Babu M."/>
            <person name="Saito T."/>
            <person name="Buchrieser C."/>
            <person name="Wardroper A."/>
            <person name="Felder M."/>
            <person name="Thangavelu M."/>
            <person name="Johnson D."/>
            <person name="Knights A."/>
            <person name="Loulseged H."/>
            <person name="Mungall K."/>
            <person name="Oliver K."/>
            <person name="Price C."/>
            <person name="Quail M.A."/>
            <person name="Urushihara H."/>
            <person name="Hernandez J."/>
            <person name="Rabbinowitsch E."/>
            <person name="Steffen D."/>
            <person name="Sanders M."/>
            <person name="Ma J."/>
            <person name="Kohara Y."/>
            <person name="Sharp S."/>
            <person name="Simmonds M."/>
            <person name="Spiegler S."/>
            <person name="Tivey A."/>
            <person name="Sugano S."/>
            <person name="White B."/>
            <person name="Walker D."/>
            <person name="Woodward J."/>
            <person name="Winckler T."/>
            <person name="Tanaka Y."/>
            <person name="Shaulsky G."/>
            <person name="Schleicher M."/>
            <person name="Weinstock G."/>
            <person name="Rosenthal A."/>
            <person name="Cox E.C."/>
            <person name="Chisholm R.L."/>
            <person name="Gibbs R."/>
            <person name="Loomis W.F."/>
            <person name="Platzer M."/>
            <person name="Kay R.R."/>
            <person name="Williams J."/>
            <person name="Dear P.H."/>
            <person name="Noegel A.A."/>
            <person name="Barrell B."/>
            <person name="Kuspa A."/>
        </authorList>
    </citation>
    <scope>NUCLEOTIDE SEQUENCE [LARGE SCALE GENOMIC DNA]</scope>
    <source>
        <strain evidence="3 4">AX4</strain>
    </source>
</reference>
<dbReference type="Pfam" id="PF12807">
    <property type="entry name" value="eIF3_p135"/>
    <property type="match status" value="1"/>
</dbReference>
<feature type="compositionally biased region" description="Low complexity" evidence="1">
    <location>
        <begin position="237"/>
        <end position="256"/>
    </location>
</feature>
<dbReference type="GeneID" id="8626062"/>
<dbReference type="HOGENOM" id="CLU_246071_0_0_1"/>
<dbReference type="SMART" id="SM00367">
    <property type="entry name" value="LRR_CC"/>
    <property type="match status" value="3"/>
</dbReference>